<proteinExistence type="inferred from homology"/>
<evidence type="ECO:0000313" key="9">
    <source>
        <dbReference type="Proteomes" id="UP000295301"/>
    </source>
</evidence>
<keyword evidence="7" id="KW-0653">Protein transport</keyword>
<feature type="transmembrane region" description="Helical" evidence="7">
    <location>
        <begin position="27"/>
        <end position="47"/>
    </location>
</feature>
<evidence type="ECO:0000256" key="4">
    <source>
        <dbReference type="ARBA" id="ARBA00022692"/>
    </source>
</evidence>
<dbReference type="Gene3D" id="1.10.8.540">
    <property type="entry name" value="FHIPEP family, domain 3"/>
    <property type="match status" value="1"/>
</dbReference>
<dbReference type="PROSITE" id="PS00994">
    <property type="entry name" value="FHIPEP"/>
    <property type="match status" value="1"/>
</dbReference>
<dbReference type="PRINTS" id="PR00949">
    <property type="entry name" value="TYPE3IMAPROT"/>
</dbReference>
<name>A0A4R5VD06_9RHOB</name>
<dbReference type="PIRSF" id="PIRSF005419">
    <property type="entry name" value="FlhA"/>
    <property type="match status" value="1"/>
</dbReference>
<reference evidence="8 9" key="1">
    <citation type="submission" date="2019-03" db="EMBL/GenBank/DDBJ databases">
        <title>Ruegeria lutea sp. nov., a novel strain, isolated from marine sediment, the Masan Bay, South Korea.</title>
        <authorList>
            <person name="Kim J."/>
            <person name="Kim D.-Y."/>
            <person name="Lee S.-S."/>
        </authorList>
    </citation>
    <scope>NUCLEOTIDE SEQUENCE [LARGE SCALE GENOMIC DNA]</scope>
    <source>
        <strain evidence="8 9">318-1</strain>
    </source>
</reference>
<dbReference type="PANTHER" id="PTHR30161">
    <property type="entry name" value="FLAGELLAR EXPORT PROTEIN, MEMBRANE FLHA SUBUNIT-RELATED"/>
    <property type="match status" value="1"/>
</dbReference>
<feature type="transmembrane region" description="Helical" evidence="7">
    <location>
        <begin position="122"/>
        <end position="145"/>
    </location>
</feature>
<gene>
    <name evidence="7 8" type="primary">flhA</name>
    <name evidence="8" type="ORF">E1832_07260</name>
</gene>
<evidence type="ECO:0000256" key="3">
    <source>
        <dbReference type="ARBA" id="ARBA00022475"/>
    </source>
</evidence>
<keyword evidence="7" id="KW-0813">Transport</keyword>
<sequence length="700" mass="74883">MSARDVNPTAAGAAKGLSQFGLANRDVGFAIGVVLILCMLFIPLPAILLDLGLAISLSLAVLILMVALWIPTPLEFNSFPTLLLVVTMLRLALNVSSTRLILSQGHQGSDAAGRVIEGFSRFIVAGDFVIGIVIFAILVVINFVVITKGSTRIAEVAARFSLDAMPGKQMAIDADLGAGIINDEEARERRRILEEESAFFGAMDGASKFVRGDAVAGLIITLINVIGGILIGMTSHGLSISDAAGNYTVLTIGDGLVTQIPALVVSLAAGLLVTKSGTHGAANEAVLAQLGNFPKALYMAAGLSFMVGFLPGFPLIVFSVLAAAMASLGYVMQKHVAEQDRETVAAAKRAEERREPEDPIAEALRLDDLRLDLGAALVPLISSTDAALPGKVKSLRNLFIKDFGFVMPPVRIKDDNALPGMTYAISLQGVETARGEVRPGSMMVIDPGGNETDLVGERTREPTFGLNAIWVDQARASEAEMRGLTVVDPESVVTTHLTEVIKEHMPDLLTFSATQDLIEGQSKEYQKLLSDMSNKSPAVLLQHVLQALLSERVSIRNLPRIIEAVAEAAATTQNLRAIVEHVRSRLSKQICQSLVDGNGFVPVIVLGAEWERELNNAVSPGADENAFLMSPARVQEFVLAVRQQIQKFAAGDEWPALLVTPDVRPYVRQILERVSPVTQVISHNEVHRKAALKTVATVGT</sequence>
<dbReference type="InterPro" id="IPR042193">
    <property type="entry name" value="FHIPEP_3"/>
</dbReference>
<comment type="function">
    <text evidence="7">Required for formation of the rod structure of the flagellar apparatus. Together with FliI and FliH, may constitute the export apparatus of flagellin.</text>
</comment>
<dbReference type="NCBIfam" id="TIGR01398">
    <property type="entry name" value="FlhA"/>
    <property type="match status" value="1"/>
</dbReference>
<organism evidence="8 9">
    <name type="scientific">Antarcticimicrobium luteum</name>
    <dbReference type="NCBI Taxonomy" id="2547397"/>
    <lineage>
        <taxon>Bacteria</taxon>
        <taxon>Pseudomonadati</taxon>
        <taxon>Pseudomonadota</taxon>
        <taxon>Alphaproteobacteria</taxon>
        <taxon>Rhodobacterales</taxon>
        <taxon>Paracoccaceae</taxon>
        <taxon>Antarcticimicrobium</taxon>
    </lineage>
</organism>
<dbReference type="OrthoDB" id="9759185at2"/>
<keyword evidence="5 7" id="KW-1133">Transmembrane helix</keyword>
<dbReference type="Pfam" id="PF00771">
    <property type="entry name" value="FHIPEP"/>
    <property type="match status" value="1"/>
</dbReference>
<keyword evidence="8" id="KW-0969">Cilium</keyword>
<dbReference type="EMBL" id="SMUV01000058">
    <property type="protein sequence ID" value="TDK50199.1"/>
    <property type="molecule type" value="Genomic_DNA"/>
</dbReference>
<evidence type="ECO:0000256" key="1">
    <source>
        <dbReference type="ARBA" id="ARBA00004651"/>
    </source>
</evidence>
<comment type="similarity">
    <text evidence="2 7">Belongs to the FHIPEP (flagella/HR/invasion proteins export pore) family.</text>
</comment>
<dbReference type="Gene3D" id="3.40.30.60">
    <property type="entry name" value="FHIPEP family, domain 1"/>
    <property type="match status" value="1"/>
</dbReference>
<keyword evidence="8" id="KW-0282">Flagellum</keyword>
<dbReference type="PANTHER" id="PTHR30161:SF1">
    <property type="entry name" value="FLAGELLAR BIOSYNTHESIS PROTEIN FLHA-RELATED"/>
    <property type="match status" value="1"/>
</dbReference>
<dbReference type="AlphaFoldDB" id="A0A4R5VD06"/>
<dbReference type="GO" id="GO:0009306">
    <property type="term" value="P:protein secretion"/>
    <property type="evidence" value="ECO:0007669"/>
    <property type="project" value="InterPro"/>
</dbReference>
<feature type="transmembrane region" description="Helical" evidence="7">
    <location>
        <begin position="53"/>
        <end position="70"/>
    </location>
</feature>
<dbReference type="InterPro" id="IPR006301">
    <property type="entry name" value="FlhA"/>
</dbReference>
<comment type="caution">
    <text evidence="8">The sequence shown here is derived from an EMBL/GenBank/DDBJ whole genome shotgun (WGS) entry which is preliminary data.</text>
</comment>
<evidence type="ECO:0000313" key="8">
    <source>
        <dbReference type="EMBL" id="TDK50199.1"/>
    </source>
</evidence>
<protein>
    <recommendedName>
        <fullName evidence="7">Flagellar biosynthesis protein FlhA</fullName>
    </recommendedName>
</protein>
<keyword evidence="6 7" id="KW-0472">Membrane</keyword>
<dbReference type="RefSeq" id="WP_133359071.1">
    <property type="nucleotide sequence ID" value="NZ_SMUV01000058.1"/>
</dbReference>
<keyword evidence="4 7" id="KW-0812">Transmembrane</keyword>
<evidence type="ECO:0000256" key="6">
    <source>
        <dbReference type="ARBA" id="ARBA00023136"/>
    </source>
</evidence>
<evidence type="ECO:0000256" key="5">
    <source>
        <dbReference type="ARBA" id="ARBA00022989"/>
    </source>
</evidence>
<keyword evidence="3 7" id="KW-1003">Cell membrane</keyword>
<keyword evidence="9" id="KW-1185">Reference proteome</keyword>
<dbReference type="GO" id="GO:0044780">
    <property type="term" value="P:bacterial-type flagellum assembly"/>
    <property type="evidence" value="ECO:0007669"/>
    <property type="project" value="InterPro"/>
</dbReference>
<feature type="transmembrane region" description="Helical" evidence="7">
    <location>
        <begin position="256"/>
        <end position="274"/>
    </location>
</feature>
<dbReference type="InterPro" id="IPR001712">
    <property type="entry name" value="T3SS_FHIPEP"/>
</dbReference>
<feature type="transmembrane region" description="Helical" evidence="7">
    <location>
        <begin position="215"/>
        <end position="236"/>
    </location>
</feature>
<keyword evidence="8" id="KW-0966">Cell projection</keyword>
<dbReference type="Gene3D" id="3.40.50.12790">
    <property type="entry name" value="FHIPEP family, domain 4"/>
    <property type="match status" value="1"/>
</dbReference>
<evidence type="ECO:0000256" key="7">
    <source>
        <dbReference type="RuleBase" id="RU364093"/>
    </source>
</evidence>
<evidence type="ECO:0000256" key="2">
    <source>
        <dbReference type="ARBA" id="ARBA00008835"/>
    </source>
</evidence>
<keyword evidence="7" id="KW-1006">Bacterial flagellum protein export</keyword>
<dbReference type="GO" id="GO:0005886">
    <property type="term" value="C:plasma membrane"/>
    <property type="evidence" value="ECO:0007669"/>
    <property type="project" value="UniProtKB-SubCell"/>
</dbReference>
<dbReference type="Proteomes" id="UP000295301">
    <property type="component" value="Unassembled WGS sequence"/>
</dbReference>
<dbReference type="InterPro" id="IPR025505">
    <property type="entry name" value="FHIPEP_CS"/>
</dbReference>
<accession>A0A4R5VD06</accession>
<feature type="transmembrane region" description="Helical" evidence="7">
    <location>
        <begin position="313"/>
        <end position="332"/>
    </location>
</feature>
<keyword evidence="7" id="KW-1005">Bacterial flagellum biogenesis</keyword>
<dbReference type="InterPro" id="IPR042194">
    <property type="entry name" value="FHIPEP_1"/>
</dbReference>
<dbReference type="InterPro" id="IPR042196">
    <property type="entry name" value="FHIPEP_4"/>
</dbReference>
<comment type="subcellular location">
    <subcellularLocation>
        <location evidence="1 7">Cell membrane</location>
        <topology evidence="1 7">Multi-pass membrane protein</topology>
    </subcellularLocation>
</comment>
<comment type="caution">
    <text evidence="7">Lacks conserved residue(s) required for the propagation of feature annotation.</text>
</comment>